<evidence type="ECO:0000256" key="2">
    <source>
        <dbReference type="ARBA" id="ARBA00006498"/>
    </source>
</evidence>
<comment type="function">
    <text evidence="10">Component of the ubiquinol-cytochrome c oxidoreductase, a multisubunit transmembrane complex that is part of the mitochondrial electron transport chain which drives oxidative phosphorylation.</text>
</comment>
<dbReference type="PIRSF" id="PIRSF000019">
    <property type="entry name" value="Bc1_11K"/>
    <property type="match status" value="1"/>
</dbReference>
<dbReference type="Pfam" id="PF02320">
    <property type="entry name" value="UCR_hinge"/>
    <property type="match status" value="1"/>
</dbReference>
<evidence type="ECO:0000256" key="11">
    <source>
        <dbReference type="PIRSR" id="PIRSR000019-1"/>
    </source>
</evidence>
<evidence type="ECO:0000256" key="1">
    <source>
        <dbReference type="ARBA" id="ARBA00004137"/>
    </source>
</evidence>
<feature type="domain" description="Ubiquinol-cytochrome C reductase hinge" evidence="12">
    <location>
        <begin position="27"/>
        <end position="90"/>
    </location>
</feature>
<comment type="similarity">
    <text evidence="2 10">Belongs to the UQCRH/QCR6 family.</text>
</comment>
<dbReference type="InterPro" id="IPR036811">
    <property type="entry name" value="Ubol_cytC_Rdtase_hinge_dom_sf"/>
</dbReference>
<dbReference type="SUPFAM" id="SSF81531">
    <property type="entry name" value="Non-heme 11 kDa protein of cytochrome bc1 complex (Ubiquinol-cytochrome c reductase)"/>
    <property type="match status" value="1"/>
</dbReference>
<name>A0A9P0AJH9_BEMTA</name>
<sequence length="90" mass="10733">MFGDLLKRFFKLPSLPVIKADDEELVDPQNVLREKCNQDHHAQELFKRLEDCNARVRSRKKTTEMCDEELIDYLHHIDHCVAKTLFEHLK</sequence>
<dbReference type="GO" id="GO:0006122">
    <property type="term" value="P:mitochondrial electron transport, ubiquinol to cytochrome c"/>
    <property type="evidence" value="ECO:0007669"/>
    <property type="project" value="InterPro"/>
</dbReference>
<keyword evidence="3 10" id="KW-0813">Transport</keyword>
<dbReference type="Proteomes" id="UP001152759">
    <property type="component" value="Chromosome 8"/>
</dbReference>
<accession>A0A9P0AJH9</accession>
<dbReference type="AlphaFoldDB" id="A0A9P0AJH9"/>
<keyword evidence="8 10" id="KW-0472">Membrane</keyword>
<evidence type="ECO:0000256" key="10">
    <source>
        <dbReference type="PIRNR" id="PIRNR000019"/>
    </source>
</evidence>
<keyword evidence="4 10" id="KW-0679">Respiratory chain</keyword>
<evidence type="ECO:0000256" key="8">
    <source>
        <dbReference type="ARBA" id="ARBA00023136"/>
    </source>
</evidence>
<evidence type="ECO:0000256" key="5">
    <source>
        <dbReference type="ARBA" id="ARBA00022792"/>
    </source>
</evidence>
<dbReference type="KEGG" id="btab:109044620"/>
<keyword evidence="5 10" id="KW-0999">Mitochondrion inner membrane</keyword>
<evidence type="ECO:0000256" key="4">
    <source>
        <dbReference type="ARBA" id="ARBA00022660"/>
    </source>
</evidence>
<evidence type="ECO:0000313" key="14">
    <source>
        <dbReference type="Proteomes" id="UP001152759"/>
    </source>
</evidence>
<dbReference type="InterPro" id="IPR003422">
    <property type="entry name" value="Cyt_b-c1_6"/>
</dbReference>
<protein>
    <recommendedName>
        <fullName evidence="10">Cytochrome b-c1 complex subunit 6</fullName>
    </recommendedName>
</protein>
<gene>
    <name evidence="13" type="ORF">BEMITA_LOCUS12698</name>
</gene>
<reference evidence="13" key="1">
    <citation type="submission" date="2021-12" db="EMBL/GenBank/DDBJ databases">
        <authorList>
            <person name="King R."/>
        </authorList>
    </citation>
    <scope>NUCLEOTIDE SEQUENCE</scope>
</reference>
<proteinExistence type="inferred from homology"/>
<dbReference type="Gene3D" id="1.10.287.20">
    <property type="entry name" value="Ubiquinol-cytochrome C reductase hinge domain"/>
    <property type="match status" value="1"/>
</dbReference>
<evidence type="ECO:0000256" key="7">
    <source>
        <dbReference type="ARBA" id="ARBA00023128"/>
    </source>
</evidence>
<keyword evidence="7 10" id="KW-0496">Mitochondrion</keyword>
<dbReference type="PANTHER" id="PTHR15336:SF0">
    <property type="entry name" value="CYTOCHROME B-C1 COMPLEX SUBUNIT 6, MITOCHONDRIAL"/>
    <property type="match status" value="1"/>
</dbReference>
<evidence type="ECO:0000256" key="3">
    <source>
        <dbReference type="ARBA" id="ARBA00022448"/>
    </source>
</evidence>
<keyword evidence="14" id="KW-1185">Reference proteome</keyword>
<organism evidence="13 14">
    <name type="scientific">Bemisia tabaci</name>
    <name type="common">Sweetpotato whitefly</name>
    <name type="synonym">Aleurodes tabaci</name>
    <dbReference type="NCBI Taxonomy" id="7038"/>
    <lineage>
        <taxon>Eukaryota</taxon>
        <taxon>Metazoa</taxon>
        <taxon>Ecdysozoa</taxon>
        <taxon>Arthropoda</taxon>
        <taxon>Hexapoda</taxon>
        <taxon>Insecta</taxon>
        <taxon>Pterygota</taxon>
        <taxon>Neoptera</taxon>
        <taxon>Paraneoptera</taxon>
        <taxon>Hemiptera</taxon>
        <taxon>Sternorrhyncha</taxon>
        <taxon>Aleyrodoidea</taxon>
        <taxon>Aleyrodidae</taxon>
        <taxon>Aleyrodinae</taxon>
        <taxon>Bemisia</taxon>
    </lineage>
</organism>
<evidence type="ECO:0000256" key="6">
    <source>
        <dbReference type="ARBA" id="ARBA00022982"/>
    </source>
</evidence>
<feature type="disulfide bond" evidence="11">
    <location>
        <begin position="52"/>
        <end position="66"/>
    </location>
</feature>
<keyword evidence="6 10" id="KW-0249">Electron transport</keyword>
<feature type="disulfide bond" evidence="11">
    <location>
        <begin position="36"/>
        <end position="80"/>
    </location>
</feature>
<dbReference type="PANTHER" id="PTHR15336">
    <property type="entry name" value="UBIQUINOL-CYTOCHROME C REDUCTASE COMPLEX 7.8 KDA PROTEIN"/>
    <property type="match status" value="1"/>
</dbReference>
<evidence type="ECO:0000259" key="12">
    <source>
        <dbReference type="Pfam" id="PF02320"/>
    </source>
</evidence>
<keyword evidence="9 11" id="KW-1015">Disulfide bond</keyword>
<evidence type="ECO:0000313" key="13">
    <source>
        <dbReference type="EMBL" id="CAH0394391.1"/>
    </source>
</evidence>
<dbReference type="GO" id="GO:0005743">
    <property type="term" value="C:mitochondrial inner membrane"/>
    <property type="evidence" value="ECO:0007669"/>
    <property type="project" value="UniProtKB-SubCell"/>
</dbReference>
<comment type="subcellular location">
    <subcellularLocation>
        <location evidence="1">Mitochondrion inner membrane</location>
        <topology evidence="1">Peripheral membrane protein</topology>
        <orientation evidence="1">Intermembrane side</orientation>
    </subcellularLocation>
</comment>
<dbReference type="FunFam" id="1.10.287.20:FF:000001">
    <property type="entry name" value="Cytochrome b-c1 complex subunit 6"/>
    <property type="match status" value="1"/>
</dbReference>
<dbReference type="InterPro" id="IPR023184">
    <property type="entry name" value="Ubol_cytC_Rdtase_hinge_dom"/>
</dbReference>
<dbReference type="EMBL" id="OU963869">
    <property type="protein sequence ID" value="CAH0394391.1"/>
    <property type="molecule type" value="Genomic_DNA"/>
</dbReference>
<evidence type="ECO:0000256" key="9">
    <source>
        <dbReference type="ARBA" id="ARBA00023157"/>
    </source>
</evidence>